<accession>A0A182NZ00</accession>
<dbReference type="VEuPathDB" id="VectorBase:ADIR015500"/>
<dbReference type="EnsemblMetazoa" id="ADIR015500-RA">
    <property type="protein sequence ID" value="ADIR015500-PA"/>
    <property type="gene ID" value="ADIR015500"/>
</dbReference>
<sequence length="143" mass="16393">MMNLLGWCVVVFVGTFTLCRAGFVECDLDLEDPNILSRLPAECQNVDEPTKALMLDEAESFKVFHAKLLDYEAIQRPANDNTTPEHHMDMDFRRELYETADLQACNSESNESVEQYLRCLMDKRANMVQMIDEATAELHEVVV</sequence>
<feature type="signal peptide" evidence="1">
    <location>
        <begin position="1"/>
        <end position="21"/>
    </location>
</feature>
<evidence type="ECO:0000313" key="2">
    <source>
        <dbReference type="EnsemblMetazoa" id="ADIR015500-PA"/>
    </source>
</evidence>
<feature type="chain" id="PRO_5008130635" evidence="1">
    <location>
        <begin position="22"/>
        <end position="143"/>
    </location>
</feature>
<reference evidence="3" key="1">
    <citation type="submission" date="2013-03" db="EMBL/GenBank/DDBJ databases">
        <title>The Genome Sequence of Anopheles dirus WRAIR2.</title>
        <authorList>
            <consortium name="The Broad Institute Genomics Platform"/>
            <person name="Neafsey D.E."/>
            <person name="Walton C."/>
            <person name="Walker B."/>
            <person name="Young S.K."/>
            <person name="Zeng Q."/>
            <person name="Gargeya S."/>
            <person name="Fitzgerald M."/>
            <person name="Haas B."/>
            <person name="Abouelleil A."/>
            <person name="Allen A.W."/>
            <person name="Alvarado L."/>
            <person name="Arachchi H.M."/>
            <person name="Berlin A.M."/>
            <person name="Chapman S.B."/>
            <person name="Gainer-Dewar J."/>
            <person name="Goldberg J."/>
            <person name="Griggs A."/>
            <person name="Gujja S."/>
            <person name="Hansen M."/>
            <person name="Howarth C."/>
            <person name="Imamovic A."/>
            <person name="Ireland A."/>
            <person name="Larimer J."/>
            <person name="McCowan C."/>
            <person name="Murphy C."/>
            <person name="Pearson M."/>
            <person name="Poon T.W."/>
            <person name="Priest M."/>
            <person name="Roberts A."/>
            <person name="Saif S."/>
            <person name="Shea T."/>
            <person name="Sisk P."/>
            <person name="Sykes S."/>
            <person name="Wortman J."/>
            <person name="Nusbaum C."/>
            <person name="Birren B."/>
        </authorList>
    </citation>
    <scope>NUCLEOTIDE SEQUENCE [LARGE SCALE GENOMIC DNA]</scope>
    <source>
        <strain evidence="3">WRAIR2</strain>
    </source>
</reference>
<dbReference type="AlphaFoldDB" id="A0A182NZ00"/>
<dbReference type="Proteomes" id="UP000075884">
    <property type="component" value="Unassembled WGS sequence"/>
</dbReference>
<evidence type="ECO:0000256" key="1">
    <source>
        <dbReference type="SAM" id="SignalP"/>
    </source>
</evidence>
<protein>
    <submittedName>
        <fullName evidence="2">Uncharacterized protein</fullName>
    </submittedName>
</protein>
<proteinExistence type="predicted"/>
<organism evidence="2 3">
    <name type="scientific">Anopheles dirus</name>
    <dbReference type="NCBI Taxonomy" id="7168"/>
    <lineage>
        <taxon>Eukaryota</taxon>
        <taxon>Metazoa</taxon>
        <taxon>Ecdysozoa</taxon>
        <taxon>Arthropoda</taxon>
        <taxon>Hexapoda</taxon>
        <taxon>Insecta</taxon>
        <taxon>Pterygota</taxon>
        <taxon>Neoptera</taxon>
        <taxon>Endopterygota</taxon>
        <taxon>Diptera</taxon>
        <taxon>Nematocera</taxon>
        <taxon>Culicoidea</taxon>
        <taxon>Culicidae</taxon>
        <taxon>Anophelinae</taxon>
        <taxon>Anopheles</taxon>
    </lineage>
</organism>
<evidence type="ECO:0000313" key="3">
    <source>
        <dbReference type="Proteomes" id="UP000075884"/>
    </source>
</evidence>
<keyword evidence="3" id="KW-1185">Reference proteome</keyword>
<name>A0A182NZ00_9DIPT</name>
<reference evidence="2" key="2">
    <citation type="submission" date="2020-05" db="UniProtKB">
        <authorList>
            <consortium name="EnsemblMetazoa"/>
        </authorList>
    </citation>
    <scope>IDENTIFICATION</scope>
    <source>
        <strain evidence="2">WRAIR2</strain>
    </source>
</reference>
<keyword evidence="1" id="KW-0732">Signal</keyword>